<sequence>MNPNGHLMPSAFLFFSTYLHFFLHSFHQRSLQRTLHTIFFAKYHHVIATSTGMGTLT</sequence>
<name>B0D190_LACBS</name>
<keyword evidence="1" id="KW-1133">Transmembrane helix</keyword>
<dbReference type="GeneID" id="6073124"/>
<accession>B0D190</accession>
<keyword evidence="1" id="KW-0812">Transmembrane</keyword>
<dbReference type="InParanoid" id="B0D190"/>
<reference evidence="2 3" key="1">
    <citation type="journal article" date="2008" name="Nature">
        <title>The genome of Laccaria bicolor provides insights into mycorrhizal symbiosis.</title>
        <authorList>
            <person name="Martin F."/>
            <person name="Aerts A."/>
            <person name="Ahren D."/>
            <person name="Brun A."/>
            <person name="Danchin E.G.J."/>
            <person name="Duchaussoy F."/>
            <person name="Gibon J."/>
            <person name="Kohler A."/>
            <person name="Lindquist E."/>
            <person name="Pereda V."/>
            <person name="Salamov A."/>
            <person name="Shapiro H.J."/>
            <person name="Wuyts J."/>
            <person name="Blaudez D."/>
            <person name="Buee M."/>
            <person name="Brokstein P."/>
            <person name="Canbaeck B."/>
            <person name="Cohen D."/>
            <person name="Courty P.E."/>
            <person name="Coutinho P.M."/>
            <person name="Delaruelle C."/>
            <person name="Detter J.C."/>
            <person name="Deveau A."/>
            <person name="DiFazio S."/>
            <person name="Duplessis S."/>
            <person name="Fraissinet-Tachet L."/>
            <person name="Lucic E."/>
            <person name="Frey-Klett P."/>
            <person name="Fourrey C."/>
            <person name="Feussner I."/>
            <person name="Gay G."/>
            <person name="Grimwood J."/>
            <person name="Hoegger P.J."/>
            <person name="Jain P."/>
            <person name="Kilaru S."/>
            <person name="Labbe J."/>
            <person name="Lin Y.C."/>
            <person name="Legue V."/>
            <person name="Le Tacon F."/>
            <person name="Marmeisse R."/>
            <person name="Melayah D."/>
            <person name="Montanini B."/>
            <person name="Muratet M."/>
            <person name="Nehls U."/>
            <person name="Niculita-Hirzel H."/>
            <person name="Oudot-Le Secq M.P."/>
            <person name="Peter M."/>
            <person name="Quesneville H."/>
            <person name="Rajashekar B."/>
            <person name="Reich M."/>
            <person name="Rouhier N."/>
            <person name="Schmutz J."/>
            <person name="Yin T."/>
            <person name="Chalot M."/>
            <person name="Henrissat B."/>
            <person name="Kuees U."/>
            <person name="Lucas S."/>
            <person name="Van de Peer Y."/>
            <person name="Podila G.K."/>
            <person name="Polle A."/>
            <person name="Pukkila P.J."/>
            <person name="Richardson P.M."/>
            <person name="Rouze P."/>
            <person name="Sanders I.R."/>
            <person name="Stajich J.E."/>
            <person name="Tunlid A."/>
            <person name="Tuskan G."/>
            <person name="Grigoriev I.V."/>
        </authorList>
    </citation>
    <scope>NUCLEOTIDE SEQUENCE [LARGE SCALE GENOMIC DNA]</scope>
    <source>
        <strain evidence="3">S238N-H82 / ATCC MYA-4686</strain>
    </source>
</reference>
<protein>
    <submittedName>
        <fullName evidence="2">Predicted protein</fullName>
    </submittedName>
</protein>
<evidence type="ECO:0000256" key="1">
    <source>
        <dbReference type="SAM" id="Phobius"/>
    </source>
</evidence>
<dbReference type="RefSeq" id="XP_001877489.1">
    <property type="nucleotide sequence ID" value="XM_001877454.1"/>
</dbReference>
<dbReference type="Proteomes" id="UP000001194">
    <property type="component" value="Unassembled WGS sequence"/>
</dbReference>
<keyword evidence="1" id="KW-0472">Membrane</keyword>
<evidence type="ECO:0000313" key="3">
    <source>
        <dbReference type="Proteomes" id="UP000001194"/>
    </source>
</evidence>
<proteinExistence type="predicted"/>
<gene>
    <name evidence="2" type="ORF">LACBIDRAFT_313961</name>
</gene>
<evidence type="ECO:0000313" key="2">
    <source>
        <dbReference type="EMBL" id="EDR11592.1"/>
    </source>
</evidence>
<keyword evidence="3" id="KW-1185">Reference proteome</keyword>
<dbReference type="EMBL" id="DS547095">
    <property type="protein sequence ID" value="EDR11592.1"/>
    <property type="molecule type" value="Genomic_DNA"/>
</dbReference>
<dbReference type="KEGG" id="lbc:LACBIDRAFT_313961"/>
<organism evidence="3">
    <name type="scientific">Laccaria bicolor (strain S238N-H82 / ATCC MYA-4686)</name>
    <name type="common">Bicoloured deceiver</name>
    <name type="synonym">Laccaria laccata var. bicolor</name>
    <dbReference type="NCBI Taxonomy" id="486041"/>
    <lineage>
        <taxon>Eukaryota</taxon>
        <taxon>Fungi</taxon>
        <taxon>Dikarya</taxon>
        <taxon>Basidiomycota</taxon>
        <taxon>Agaricomycotina</taxon>
        <taxon>Agaricomycetes</taxon>
        <taxon>Agaricomycetidae</taxon>
        <taxon>Agaricales</taxon>
        <taxon>Agaricineae</taxon>
        <taxon>Hydnangiaceae</taxon>
        <taxon>Laccaria</taxon>
    </lineage>
</organism>
<dbReference type="HOGENOM" id="CLU_2996854_0_0_1"/>
<dbReference type="AlphaFoldDB" id="B0D190"/>
<feature type="transmembrane region" description="Helical" evidence="1">
    <location>
        <begin position="6"/>
        <end position="23"/>
    </location>
</feature>